<feature type="region of interest" description="Disordered" evidence="1">
    <location>
        <begin position="172"/>
        <end position="218"/>
    </location>
</feature>
<accession>A0A8K0TWK5</accession>
<comment type="caution">
    <text evidence="2">The sequence shown here is derived from an EMBL/GenBank/DDBJ whole genome shotgun (WGS) entry which is preliminary data.</text>
</comment>
<feature type="compositionally biased region" description="Low complexity" evidence="1">
    <location>
        <begin position="207"/>
        <end position="217"/>
    </location>
</feature>
<evidence type="ECO:0000256" key="1">
    <source>
        <dbReference type="SAM" id="MobiDB-lite"/>
    </source>
</evidence>
<dbReference type="AlphaFoldDB" id="A0A8K0TWK5"/>
<keyword evidence="3" id="KW-1185">Reference proteome</keyword>
<protein>
    <submittedName>
        <fullName evidence="2">Uncharacterized protein</fullName>
    </submittedName>
</protein>
<reference evidence="2" key="1">
    <citation type="journal article" date="2021" name="Nat. Commun.">
        <title>Genetic determinants of endophytism in the Arabidopsis root mycobiome.</title>
        <authorList>
            <person name="Mesny F."/>
            <person name="Miyauchi S."/>
            <person name="Thiergart T."/>
            <person name="Pickel B."/>
            <person name="Atanasova L."/>
            <person name="Karlsson M."/>
            <person name="Huettel B."/>
            <person name="Barry K.W."/>
            <person name="Haridas S."/>
            <person name="Chen C."/>
            <person name="Bauer D."/>
            <person name="Andreopoulos W."/>
            <person name="Pangilinan J."/>
            <person name="LaButti K."/>
            <person name="Riley R."/>
            <person name="Lipzen A."/>
            <person name="Clum A."/>
            <person name="Drula E."/>
            <person name="Henrissat B."/>
            <person name="Kohler A."/>
            <person name="Grigoriev I.V."/>
            <person name="Martin F.M."/>
            <person name="Hacquard S."/>
        </authorList>
    </citation>
    <scope>NUCLEOTIDE SEQUENCE</scope>
    <source>
        <strain evidence="2">MPI-CAGE-AT-0016</strain>
    </source>
</reference>
<evidence type="ECO:0000313" key="2">
    <source>
        <dbReference type="EMBL" id="KAH7377171.1"/>
    </source>
</evidence>
<organism evidence="2 3">
    <name type="scientific">Plectosphaerella cucumerina</name>
    <dbReference type="NCBI Taxonomy" id="40658"/>
    <lineage>
        <taxon>Eukaryota</taxon>
        <taxon>Fungi</taxon>
        <taxon>Dikarya</taxon>
        <taxon>Ascomycota</taxon>
        <taxon>Pezizomycotina</taxon>
        <taxon>Sordariomycetes</taxon>
        <taxon>Hypocreomycetidae</taxon>
        <taxon>Glomerellales</taxon>
        <taxon>Plectosphaerellaceae</taxon>
        <taxon>Plectosphaerella</taxon>
    </lineage>
</organism>
<dbReference type="EMBL" id="JAGPXD010000001">
    <property type="protein sequence ID" value="KAH7377171.1"/>
    <property type="molecule type" value="Genomic_DNA"/>
</dbReference>
<sequence length="329" mass="36979">MTPRWKLEDVGLFCLKDSVPEAQAKLDAANRFQLIRAAVSAEESLLCKLTSHGFSKRPGKVALFRNNLARLLASKNDILLPLLYNRTENTVEKLILGLSGLTQSHRLTLQEYGMVEFFRMWFHQRPTFTIPIDGMRRFITLFDDALEADVNDRRESLRTLLSTSRAYQVYEAGKEMRKPSQKKRQGTAEPTLSEEGPPRKKARVDETASTATEASSTPSHFLELPVLISKPVPPEPLTTDSGNGPLSGSWILQNPLVCNVTEGLHAMAYAVEWLEQRPGNSVQQTGRVTAFVPDGAGDVTVHARIRRDFGLEVIRTMKFRDSEWEQLSL</sequence>
<evidence type="ECO:0000313" key="3">
    <source>
        <dbReference type="Proteomes" id="UP000813385"/>
    </source>
</evidence>
<name>A0A8K0TWK5_9PEZI</name>
<proteinExistence type="predicted"/>
<gene>
    <name evidence="2" type="ORF">B0T11DRAFT_273661</name>
</gene>
<dbReference type="Proteomes" id="UP000813385">
    <property type="component" value="Unassembled WGS sequence"/>
</dbReference>